<dbReference type="PROSITE" id="PS50850">
    <property type="entry name" value="MFS"/>
    <property type="match status" value="1"/>
</dbReference>
<feature type="transmembrane region" description="Helical" evidence="6">
    <location>
        <begin position="272"/>
        <end position="294"/>
    </location>
</feature>
<feature type="domain" description="Major facilitator superfamily (MFS) profile" evidence="7">
    <location>
        <begin position="39"/>
        <end position="454"/>
    </location>
</feature>
<reference evidence="8" key="1">
    <citation type="journal article" date="2022" name="Int. J. Syst. Evol. Microbiol.">
        <title>Apilactobacillus apisilvae sp. nov., Nicolia spurrieriana gen. nov. sp. nov., Bombilactobacillus folatiphilus sp. nov. and Bombilactobacillus thymidiniphilus sp. nov., four new lactic acid bacterial isolates from stingless bees Tetragonula carbonaria and Austroplebeia australis.</title>
        <authorList>
            <person name="Oliphant S.A."/>
            <person name="Watson-Haigh N.S."/>
            <person name="Sumby K.M."/>
            <person name="Gardner J."/>
            <person name="Groom S."/>
            <person name="Jiranek V."/>
        </authorList>
    </citation>
    <scope>NUCLEOTIDE SEQUENCE</scope>
    <source>
        <strain evidence="8">SGEP1_A5</strain>
    </source>
</reference>
<dbReference type="Pfam" id="PF00083">
    <property type="entry name" value="Sugar_tr"/>
    <property type="match status" value="1"/>
</dbReference>
<dbReference type="Proteomes" id="UP000831181">
    <property type="component" value="Plasmid p1unnamed"/>
</dbReference>
<feature type="transmembrane region" description="Helical" evidence="6">
    <location>
        <begin position="314"/>
        <end position="333"/>
    </location>
</feature>
<dbReference type="AlphaFoldDB" id="A0A976X4Q5"/>
<feature type="transmembrane region" description="Helical" evidence="6">
    <location>
        <begin position="39"/>
        <end position="57"/>
    </location>
</feature>
<dbReference type="EMBL" id="CP093360">
    <property type="protein sequence ID" value="UQS86040.1"/>
    <property type="molecule type" value="Genomic_DNA"/>
</dbReference>
<evidence type="ECO:0000256" key="4">
    <source>
        <dbReference type="ARBA" id="ARBA00022989"/>
    </source>
</evidence>
<feature type="transmembrane region" description="Helical" evidence="6">
    <location>
        <begin position="108"/>
        <end position="124"/>
    </location>
</feature>
<keyword evidence="5 6" id="KW-0472">Membrane</keyword>
<evidence type="ECO:0000256" key="5">
    <source>
        <dbReference type="ARBA" id="ARBA00023136"/>
    </source>
</evidence>
<dbReference type="RefSeq" id="WP_260115848.1">
    <property type="nucleotide sequence ID" value="NZ_CP093360.1"/>
</dbReference>
<dbReference type="PANTHER" id="PTHR23508">
    <property type="entry name" value="CARBOXYLIC ACID TRANSPORTER PROTEIN HOMOLOG"/>
    <property type="match status" value="1"/>
</dbReference>
<gene>
    <name evidence="8" type="ORF">MOO44_01590</name>
</gene>
<dbReference type="GO" id="GO:0046943">
    <property type="term" value="F:carboxylic acid transmembrane transporter activity"/>
    <property type="evidence" value="ECO:0007669"/>
    <property type="project" value="TreeGrafter"/>
</dbReference>
<feature type="transmembrane region" description="Helical" evidence="6">
    <location>
        <begin position="340"/>
        <end position="359"/>
    </location>
</feature>
<keyword evidence="4 6" id="KW-1133">Transmembrane helix</keyword>
<geneLocation type="plasmid" evidence="8 9">
    <name>p1unnamed</name>
</geneLocation>
<dbReference type="InterPro" id="IPR036259">
    <property type="entry name" value="MFS_trans_sf"/>
</dbReference>
<dbReference type="KEGG" id="lbe:MOO44_01590"/>
<evidence type="ECO:0000256" key="6">
    <source>
        <dbReference type="SAM" id="Phobius"/>
    </source>
</evidence>
<dbReference type="PANTHER" id="PTHR23508:SF10">
    <property type="entry name" value="CARBOXYLIC ACID TRANSPORTER PROTEIN HOMOLOG"/>
    <property type="match status" value="1"/>
</dbReference>
<keyword evidence="8" id="KW-0614">Plasmid</keyword>
<dbReference type="SUPFAM" id="SSF103473">
    <property type="entry name" value="MFS general substrate transporter"/>
    <property type="match status" value="1"/>
</dbReference>
<organism evidence="8 9">
    <name type="scientific">Nicoliella spurrieriana</name>
    <dbReference type="NCBI Taxonomy" id="2925830"/>
    <lineage>
        <taxon>Bacteria</taxon>
        <taxon>Bacillati</taxon>
        <taxon>Bacillota</taxon>
        <taxon>Bacilli</taxon>
        <taxon>Lactobacillales</taxon>
        <taxon>Lactobacillaceae</taxon>
        <taxon>Nicoliella</taxon>
    </lineage>
</organism>
<feature type="transmembrane region" description="Helical" evidence="6">
    <location>
        <begin position="191"/>
        <end position="208"/>
    </location>
</feature>
<dbReference type="InterPro" id="IPR020846">
    <property type="entry name" value="MFS_dom"/>
</dbReference>
<feature type="transmembrane region" description="Helical" evidence="6">
    <location>
        <begin position="400"/>
        <end position="424"/>
    </location>
</feature>
<dbReference type="Gene3D" id="1.20.1250.20">
    <property type="entry name" value="MFS general substrate transporter like domains"/>
    <property type="match status" value="1"/>
</dbReference>
<keyword evidence="2" id="KW-0813">Transport</keyword>
<evidence type="ECO:0000313" key="9">
    <source>
        <dbReference type="Proteomes" id="UP000831181"/>
    </source>
</evidence>
<evidence type="ECO:0000256" key="3">
    <source>
        <dbReference type="ARBA" id="ARBA00022692"/>
    </source>
</evidence>
<feature type="transmembrane region" description="Helical" evidence="6">
    <location>
        <begin position="163"/>
        <end position="185"/>
    </location>
</feature>
<comment type="subcellular location">
    <subcellularLocation>
        <location evidence="1">Cell membrane</location>
        <topology evidence="1">Multi-pass membrane protein</topology>
    </subcellularLocation>
</comment>
<protein>
    <submittedName>
        <fullName evidence="8">MFS transporter</fullName>
    </submittedName>
</protein>
<feature type="transmembrane region" description="Helical" evidence="6">
    <location>
        <begin position="365"/>
        <end position="388"/>
    </location>
</feature>
<dbReference type="CDD" id="cd17316">
    <property type="entry name" value="MFS_SV2_like"/>
    <property type="match status" value="1"/>
</dbReference>
<proteinExistence type="predicted"/>
<feature type="transmembrane region" description="Helical" evidence="6">
    <location>
        <begin position="430"/>
        <end position="450"/>
    </location>
</feature>
<evidence type="ECO:0000256" key="1">
    <source>
        <dbReference type="ARBA" id="ARBA00004651"/>
    </source>
</evidence>
<evidence type="ECO:0000256" key="2">
    <source>
        <dbReference type="ARBA" id="ARBA00022448"/>
    </source>
</evidence>
<evidence type="ECO:0000313" key="8">
    <source>
        <dbReference type="EMBL" id="UQS86040.1"/>
    </source>
</evidence>
<dbReference type="InterPro" id="IPR005829">
    <property type="entry name" value="Sugar_transporter_CS"/>
</dbReference>
<feature type="transmembrane region" description="Helical" evidence="6">
    <location>
        <begin position="130"/>
        <end position="151"/>
    </location>
</feature>
<keyword evidence="3 6" id="KW-0812">Transmembrane</keyword>
<accession>A0A976X4Q5</accession>
<keyword evidence="9" id="KW-1185">Reference proteome</keyword>
<feature type="transmembrane region" description="Helical" evidence="6">
    <location>
        <begin position="77"/>
        <end position="96"/>
    </location>
</feature>
<name>A0A976X4Q5_9LACO</name>
<dbReference type="InterPro" id="IPR005828">
    <property type="entry name" value="MFS_sugar_transport-like"/>
</dbReference>
<dbReference type="PROSITE" id="PS00216">
    <property type="entry name" value="SUGAR_TRANSPORT_1"/>
    <property type="match status" value="1"/>
</dbReference>
<dbReference type="GO" id="GO:0005886">
    <property type="term" value="C:plasma membrane"/>
    <property type="evidence" value="ECO:0007669"/>
    <property type="project" value="UniProtKB-SubCell"/>
</dbReference>
<sequence length="459" mass="50545">MLEVMGKEKELDGVYSKSDVEDLDLRLDNLPTGRTFKKVFWLVLAGMVVRSIDFYLASGVASSLVKSGYASLGQTASLMSASSFGLLVGSLSAGFLGDKLGRRHAYQLNLVFFGVMTMLSAVAPNMTWLIVLRGLSCIGMGAELVTGFSMINEFAPVNKRGRWAVGMTAITCWGSPLGMLMSSLIIPSLGWRVLFIGVGVFALFVWVLRRELPESPRWLFSKGRYAEAEAIVNQMEKDDPNHDKLLDEKRNSNKVQNEMDQADKVTYSSTKLFWRVVITSFVLIVADVCEYTFVNWEPTMLAKSGHGLSQSLGLSTIMMVAAPLGALLGMLLVDRLGRKFNLLLSFIAMVVLGLGYTYQTTSLGLITFGFLLTLFIYVLISTVFGAFIPEMFPTSFRLRGVGLANTFAKGATMVTPFIVVWLLSSFGFKAVLYAMSVLSLLAVLVTIFFVPETKKKHIK</sequence>
<evidence type="ECO:0000259" key="7">
    <source>
        <dbReference type="PROSITE" id="PS50850"/>
    </source>
</evidence>